<dbReference type="Pfam" id="PF12296">
    <property type="entry name" value="HsbA"/>
    <property type="match status" value="1"/>
</dbReference>
<proteinExistence type="predicted"/>
<organism evidence="2 4">
    <name type="scientific">Cercospora beticola</name>
    <name type="common">Sugarbeet leaf spot fungus</name>
    <dbReference type="NCBI Taxonomy" id="122368"/>
    <lineage>
        <taxon>Eukaryota</taxon>
        <taxon>Fungi</taxon>
        <taxon>Dikarya</taxon>
        <taxon>Ascomycota</taxon>
        <taxon>Pezizomycotina</taxon>
        <taxon>Dothideomycetes</taxon>
        <taxon>Dothideomycetidae</taxon>
        <taxon>Mycosphaerellales</taxon>
        <taxon>Mycosphaerellaceae</taxon>
        <taxon>Cercospora</taxon>
    </lineage>
</organism>
<dbReference type="Proteomes" id="UP000230605">
    <property type="component" value="Chromosome 9"/>
</dbReference>
<evidence type="ECO:0008006" key="6">
    <source>
        <dbReference type="Google" id="ProtNLM"/>
    </source>
</evidence>
<keyword evidence="1" id="KW-0732">Signal</keyword>
<evidence type="ECO:0000313" key="3">
    <source>
        <dbReference type="EMBL" id="WPB07963.1"/>
    </source>
</evidence>
<feature type="chain" id="PRO_5013559194" description="Antigenic cell wall galactomannoprotein" evidence="1">
    <location>
        <begin position="16"/>
        <end position="176"/>
    </location>
</feature>
<reference evidence="2 4" key="1">
    <citation type="submission" date="2015-10" db="EMBL/GenBank/DDBJ databases">
        <title>The cercosporin biosynthetic gene cluster was horizontally transferred to several fungal lineages and shown to be expanded in Cercospora beticola based on microsynteny with recipient genomes.</title>
        <authorList>
            <person name="De Jonge R."/>
            <person name="Ebert M.K."/>
            <person name="Suttle J.C."/>
            <person name="Jurick Ii W.M."/>
            <person name="Secor G.A."/>
            <person name="Thomma B.P."/>
            <person name="Van De Peer Y."/>
            <person name="Bolton M.D."/>
        </authorList>
    </citation>
    <scope>NUCLEOTIDE SEQUENCE [LARGE SCALE GENOMIC DNA]</scope>
    <source>
        <strain evidence="2 4">09-40</strain>
    </source>
</reference>
<evidence type="ECO:0000313" key="2">
    <source>
        <dbReference type="EMBL" id="PIA90961.1"/>
    </source>
</evidence>
<dbReference type="PANTHER" id="PTHR38123">
    <property type="entry name" value="CELL WALL SERINE-THREONINE-RICH GALACTOMANNOPROTEIN MP1 (AFU_ORTHOLOGUE AFUA_4G03240)"/>
    <property type="match status" value="1"/>
</dbReference>
<dbReference type="EMBL" id="CP134192">
    <property type="protein sequence ID" value="WPB07963.1"/>
    <property type="molecule type" value="Genomic_DNA"/>
</dbReference>
<dbReference type="AlphaFoldDB" id="A0A2G5HEH8"/>
<evidence type="ECO:0000313" key="4">
    <source>
        <dbReference type="Proteomes" id="UP000230605"/>
    </source>
</evidence>
<dbReference type="GO" id="GO:0005576">
    <property type="term" value="C:extracellular region"/>
    <property type="evidence" value="ECO:0007669"/>
    <property type="project" value="TreeGrafter"/>
</dbReference>
<dbReference type="InterPro" id="IPR021054">
    <property type="entry name" value="Cell_wall_mannoprotein_1"/>
</dbReference>
<feature type="signal peptide" evidence="1">
    <location>
        <begin position="1"/>
        <end position="15"/>
    </location>
</feature>
<dbReference type="OrthoDB" id="2422134at2759"/>
<gene>
    <name evidence="2" type="ORF">CB0940_11132</name>
    <name evidence="3" type="ORF">RHO25_012627</name>
</gene>
<evidence type="ECO:0000256" key="1">
    <source>
        <dbReference type="SAM" id="SignalP"/>
    </source>
</evidence>
<name>A0A2G5HEH8_CERBT</name>
<evidence type="ECO:0000313" key="5">
    <source>
        <dbReference type="Proteomes" id="UP001302367"/>
    </source>
</evidence>
<sequence>MRLLNLFLLAPLAIAAPLQKRATAQDVNNDITGIDTAVRQLTAAVQAYQGGIEESSPIFDAALAVHAINRKGFADANVAPRFTSAESKVIVDNVSNSVGVSIPAGVEVIKAKKPLFDEAQLSSMVKATIDLLKFDHETFSLAVGAKLSLDQVLPGGAAAGKIDLVLQGASLFYTLP</sequence>
<protein>
    <recommendedName>
        <fullName evidence="6">Antigenic cell wall galactomannoprotein</fullName>
    </recommendedName>
</protein>
<dbReference type="EMBL" id="LKMD01000107">
    <property type="protein sequence ID" value="PIA90961.1"/>
    <property type="molecule type" value="Genomic_DNA"/>
</dbReference>
<dbReference type="Proteomes" id="UP001302367">
    <property type="component" value="Chromosome 9"/>
</dbReference>
<reference evidence="3 5" key="2">
    <citation type="submission" date="2023-09" db="EMBL/GenBank/DDBJ databases">
        <title>Complete-Gapless Cercospora beticola genome.</title>
        <authorList>
            <person name="Wyatt N.A."/>
            <person name="Spanner R.E."/>
            <person name="Bolton M.D."/>
        </authorList>
    </citation>
    <scope>NUCLEOTIDE SEQUENCE [LARGE SCALE GENOMIC DNA]</scope>
    <source>
        <strain evidence="3">Cb09-40</strain>
    </source>
</reference>
<dbReference type="PANTHER" id="PTHR38123:SF5">
    <property type="entry name" value="CELL WALL GALACTOMANNOPROTEIN"/>
    <property type="match status" value="1"/>
</dbReference>
<accession>A0A2G5HEH8</accession>
<keyword evidence="5" id="KW-1185">Reference proteome</keyword>